<feature type="region of interest" description="Disordered" evidence="1">
    <location>
        <begin position="134"/>
        <end position="154"/>
    </location>
</feature>
<dbReference type="EMBL" id="CAJNDS010002166">
    <property type="protein sequence ID" value="CAE7357966.1"/>
    <property type="molecule type" value="Genomic_DNA"/>
</dbReference>
<comment type="caution">
    <text evidence="3">The sequence shown here is derived from an EMBL/GenBank/DDBJ whole genome shotgun (WGS) entry which is preliminary data.</text>
</comment>
<dbReference type="AlphaFoldDB" id="A0A812Q614"/>
<keyword evidence="4" id="KW-1185">Reference proteome</keyword>
<evidence type="ECO:0000256" key="1">
    <source>
        <dbReference type="SAM" id="MobiDB-lite"/>
    </source>
</evidence>
<dbReference type="Proteomes" id="UP000604046">
    <property type="component" value="Unassembled WGS sequence"/>
</dbReference>
<proteinExistence type="predicted"/>
<organism evidence="3 4">
    <name type="scientific">Symbiodinium natans</name>
    <dbReference type="NCBI Taxonomy" id="878477"/>
    <lineage>
        <taxon>Eukaryota</taxon>
        <taxon>Sar</taxon>
        <taxon>Alveolata</taxon>
        <taxon>Dinophyceae</taxon>
        <taxon>Suessiales</taxon>
        <taxon>Symbiodiniaceae</taxon>
        <taxon>Symbiodinium</taxon>
    </lineage>
</organism>
<reference evidence="3" key="1">
    <citation type="submission" date="2021-02" db="EMBL/GenBank/DDBJ databases">
        <authorList>
            <person name="Dougan E. K."/>
            <person name="Rhodes N."/>
            <person name="Thang M."/>
            <person name="Chan C."/>
        </authorList>
    </citation>
    <scope>NUCLEOTIDE SEQUENCE</scope>
</reference>
<gene>
    <name evidence="3" type="ORF">SNAT2548_LOCUS19124</name>
</gene>
<dbReference type="Pfam" id="PF13475">
    <property type="entry name" value="DUF4116"/>
    <property type="match status" value="1"/>
</dbReference>
<evidence type="ECO:0000259" key="2">
    <source>
        <dbReference type="Pfam" id="PF13475"/>
    </source>
</evidence>
<protein>
    <recommendedName>
        <fullName evidence="2">DUF4116 domain-containing protein</fullName>
    </recommendedName>
</protein>
<sequence length="545" mass="61370">MLTLANQVLETILETIVSSFKHCEADALTGAWTGYYFLSLERHDVGQFNLEFGENGLVRGEGLDKEGAAYTLSGKLDRTLQVISFEKKSGEGQAVQYRGRLVDSNGGFRGTWWREGVGGVFHFWPARRAVKKAYDKSPSQRSQKSTEETAPPTCLNGHDLQTLDINRDTHWHCHGAELEGGCKRGISDLYQTTGMHHRCEVCKFDLCDRCFEARRVAAGRRRTPNLNADKLDFWYRQLRGAPFSFAAVLPGHPQVVLAAVKLHGYALEYASEELKNDREFLLEAVRETKASWLAHFASESLREDPSFRAECSQAAGTGLVFTYYESYDCLDYMRTCFPTAAASVPGGQAYAEVMEKMKVREGSTATVWFDQQLVFGHTADSGKWLHPNRDCGRDRVPVPPADGRDAKWASVVESRNHRRIPEVGERFPCWCCHWLRLVRQRHAEGCVICCTVSNIFSHSWVERFGAGSSELSDAVAEELGLPPERFQNGRPASWGEGRIQVSDGKSFERRAPLHPHTGLPLGNGCRWERSVLDQLEFPVYVFFMP</sequence>
<evidence type="ECO:0000313" key="4">
    <source>
        <dbReference type="Proteomes" id="UP000604046"/>
    </source>
</evidence>
<evidence type="ECO:0000313" key="3">
    <source>
        <dbReference type="EMBL" id="CAE7357966.1"/>
    </source>
</evidence>
<accession>A0A812Q614</accession>
<dbReference type="InterPro" id="IPR025197">
    <property type="entry name" value="DUF4116"/>
</dbReference>
<feature type="domain" description="DUF4116" evidence="2">
    <location>
        <begin position="254"/>
        <end position="302"/>
    </location>
</feature>
<name>A0A812Q614_9DINO</name>
<dbReference type="OrthoDB" id="421063at2759"/>